<accession>A0A517TET7</accession>
<gene>
    <name evidence="1" type="ORF">V22_41620</name>
</gene>
<protein>
    <submittedName>
        <fullName evidence="1">Uncharacterized protein</fullName>
    </submittedName>
</protein>
<organism evidence="1 2">
    <name type="scientific">Calycomorphotria hydatis</name>
    <dbReference type="NCBI Taxonomy" id="2528027"/>
    <lineage>
        <taxon>Bacteria</taxon>
        <taxon>Pseudomonadati</taxon>
        <taxon>Planctomycetota</taxon>
        <taxon>Planctomycetia</taxon>
        <taxon>Planctomycetales</taxon>
        <taxon>Planctomycetaceae</taxon>
        <taxon>Calycomorphotria</taxon>
    </lineage>
</organism>
<proteinExistence type="predicted"/>
<dbReference type="Proteomes" id="UP000319976">
    <property type="component" value="Chromosome"/>
</dbReference>
<dbReference type="AlphaFoldDB" id="A0A517TET7"/>
<evidence type="ECO:0000313" key="1">
    <source>
        <dbReference type="EMBL" id="QDT66890.1"/>
    </source>
</evidence>
<dbReference type="EMBL" id="CP036316">
    <property type="protein sequence ID" value="QDT66890.1"/>
    <property type="molecule type" value="Genomic_DNA"/>
</dbReference>
<reference evidence="1 2" key="1">
    <citation type="submission" date="2019-02" db="EMBL/GenBank/DDBJ databases">
        <title>Deep-cultivation of Planctomycetes and their phenomic and genomic characterization uncovers novel biology.</title>
        <authorList>
            <person name="Wiegand S."/>
            <person name="Jogler M."/>
            <person name="Boedeker C."/>
            <person name="Pinto D."/>
            <person name="Vollmers J."/>
            <person name="Rivas-Marin E."/>
            <person name="Kohn T."/>
            <person name="Peeters S.H."/>
            <person name="Heuer A."/>
            <person name="Rast P."/>
            <person name="Oberbeckmann S."/>
            <person name="Bunk B."/>
            <person name="Jeske O."/>
            <person name="Meyerdierks A."/>
            <person name="Storesund J.E."/>
            <person name="Kallscheuer N."/>
            <person name="Luecker S."/>
            <person name="Lage O.M."/>
            <person name="Pohl T."/>
            <person name="Merkel B.J."/>
            <person name="Hornburger P."/>
            <person name="Mueller R.-W."/>
            <person name="Bruemmer F."/>
            <person name="Labrenz M."/>
            <person name="Spormann A.M."/>
            <person name="Op den Camp H."/>
            <person name="Overmann J."/>
            <person name="Amann R."/>
            <person name="Jetten M.S.M."/>
            <person name="Mascher T."/>
            <person name="Medema M.H."/>
            <person name="Devos D.P."/>
            <person name="Kaster A.-K."/>
            <person name="Ovreas L."/>
            <person name="Rohde M."/>
            <person name="Galperin M.Y."/>
            <person name="Jogler C."/>
        </authorList>
    </citation>
    <scope>NUCLEOTIDE SEQUENCE [LARGE SCALE GENOMIC DNA]</scope>
    <source>
        <strain evidence="1 2">V22</strain>
    </source>
</reference>
<keyword evidence="2" id="KW-1185">Reference proteome</keyword>
<name>A0A517TET7_9PLAN</name>
<sequence>MLTRQNGSDRDITCVRYLELFLKNTSYVSNLMLEDKLIYDGLYQLTTHADHLNAINTPNPVATATYELMSGALIWSDETKADTPVYVICALRQLFAYRTRLMLDDAEPDNDFWDQCVKLFPNWIGFLPERRKQTPELLAEYRRGDVSTKACLRKLEHEIDANDT</sequence>
<dbReference type="KEGG" id="chya:V22_41620"/>
<evidence type="ECO:0000313" key="2">
    <source>
        <dbReference type="Proteomes" id="UP000319976"/>
    </source>
</evidence>